<dbReference type="EMBL" id="FODV01000027">
    <property type="protein sequence ID" value="SEP25358.1"/>
    <property type="molecule type" value="Genomic_DNA"/>
</dbReference>
<sequence>MTAHTSLVEQLQLLEDEHPQVHTVLSVHHEEVQTALEASSRAYPTSRQLYEGLDDPDIHPNMLARVLGFLAEIEVIDTYTVRSGANRYDLREYDAARYGRIGKLLVE</sequence>
<organism evidence="1 2">
    <name type="scientific">Halogranum amylolyticum</name>
    <dbReference type="NCBI Taxonomy" id="660520"/>
    <lineage>
        <taxon>Archaea</taxon>
        <taxon>Methanobacteriati</taxon>
        <taxon>Methanobacteriota</taxon>
        <taxon>Stenosarchaea group</taxon>
        <taxon>Halobacteria</taxon>
        <taxon>Halobacteriales</taxon>
        <taxon>Haloferacaceae</taxon>
    </lineage>
</organism>
<dbReference type="Proteomes" id="UP000199126">
    <property type="component" value="Unassembled WGS sequence"/>
</dbReference>
<evidence type="ECO:0000313" key="2">
    <source>
        <dbReference type="Proteomes" id="UP000199126"/>
    </source>
</evidence>
<name>A0A1H8WDY7_9EURY</name>
<evidence type="ECO:0000313" key="1">
    <source>
        <dbReference type="EMBL" id="SEP25358.1"/>
    </source>
</evidence>
<dbReference type="AlphaFoldDB" id="A0A1H8WDY7"/>
<accession>A0A1H8WDY7</accession>
<gene>
    <name evidence="1" type="ORF">SAMN04487948_12723</name>
</gene>
<reference evidence="2" key="1">
    <citation type="submission" date="2016-10" db="EMBL/GenBank/DDBJ databases">
        <authorList>
            <person name="Varghese N."/>
            <person name="Submissions S."/>
        </authorList>
    </citation>
    <scope>NUCLEOTIDE SEQUENCE [LARGE SCALE GENOMIC DNA]</scope>
    <source>
        <strain evidence="2">CGMCC 1.10121</strain>
    </source>
</reference>
<protein>
    <submittedName>
        <fullName evidence="1">Uncharacterized protein</fullName>
    </submittedName>
</protein>
<keyword evidence="2" id="KW-1185">Reference proteome</keyword>
<proteinExistence type="predicted"/>